<name>A0A6L9L9H4_9BACT</name>
<reference evidence="1 2" key="1">
    <citation type="submission" date="2020-02" db="EMBL/GenBank/DDBJ databases">
        <title>Draft genome sequence of two Spirosoma agri KCTC 52727 and Spirosoma terrae KCTC 52035.</title>
        <authorList>
            <person name="Rojas J."/>
            <person name="Ambika Manirajan B."/>
            <person name="Suarez C."/>
            <person name="Ratering S."/>
            <person name="Schnell S."/>
        </authorList>
    </citation>
    <scope>NUCLEOTIDE SEQUENCE [LARGE SCALE GENOMIC DNA]</scope>
    <source>
        <strain evidence="1 2">KCTC 52035</strain>
    </source>
</reference>
<comment type="caution">
    <text evidence="1">The sequence shown here is derived from an EMBL/GenBank/DDBJ whole genome shotgun (WGS) entry which is preliminary data.</text>
</comment>
<keyword evidence="2" id="KW-1185">Reference proteome</keyword>
<evidence type="ECO:0000313" key="2">
    <source>
        <dbReference type="Proteomes" id="UP000474175"/>
    </source>
</evidence>
<dbReference type="Proteomes" id="UP000474175">
    <property type="component" value="Unassembled WGS sequence"/>
</dbReference>
<evidence type="ECO:0000313" key="1">
    <source>
        <dbReference type="EMBL" id="NDU97216.1"/>
    </source>
</evidence>
<evidence type="ECO:0008006" key="3">
    <source>
        <dbReference type="Google" id="ProtNLM"/>
    </source>
</evidence>
<accession>A0A6L9L9H4</accession>
<sequence length="241" mass="27644">MTDTLHLKIESLDENELVIRHGEAAKIHLEPAISLVGNFGAPAEFVSKRYTESVKMLDRFDVSDCHVYFNKSDLSITLIAGEQERDTITVGGKLKKNPFLESLSINGRGYRNTELLQLIKYKPHYFKSREEHKSLVHGLMNFEVKTESDHKSANDRLGSIENHQYTKAQSKLSGYQFQLFVPFFDGYEPAVIDLSIEIEPNNGSVLLYLVSETFEEFYDDAVKAKFDEQRPIFEPFVIIEK</sequence>
<dbReference type="AlphaFoldDB" id="A0A6L9L9H4"/>
<protein>
    <recommendedName>
        <fullName evidence="3">DUF2303 family protein</fullName>
    </recommendedName>
</protein>
<dbReference type="EMBL" id="JAAFZH010000010">
    <property type="protein sequence ID" value="NDU97216.1"/>
    <property type="molecule type" value="Genomic_DNA"/>
</dbReference>
<dbReference type="RefSeq" id="WP_163952444.1">
    <property type="nucleotide sequence ID" value="NZ_JAAFZH010000010.1"/>
</dbReference>
<gene>
    <name evidence="1" type="ORF">GK108_20195</name>
</gene>
<organism evidence="1 2">
    <name type="scientific">Spirosoma terrae</name>
    <dbReference type="NCBI Taxonomy" id="1968276"/>
    <lineage>
        <taxon>Bacteria</taxon>
        <taxon>Pseudomonadati</taxon>
        <taxon>Bacteroidota</taxon>
        <taxon>Cytophagia</taxon>
        <taxon>Cytophagales</taxon>
        <taxon>Cytophagaceae</taxon>
        <taxon>Spirosoma</taxon>
    </lineage>
</organism>
<proteinExistence type="predicted"/>